<evidence type="ECO:0000259" key="4">
    <source>
        <dbReference type="Pfam" id="PF25149"/>
    </source>
</evidence>
<feature type="region of interest" description="Disordered" evidence="1">
    <location>
        <begin position="478"/>
        <end position="502"/>
    </location>
</feature>
<protein>
    <recommendedName>
        <fullName evidence="7">HEAT repeat domain-containing protein</fullName>
    </recommendedName>
</protein>
<feature type="compositionally biased region" description="Low complexity" evidence="1">
    <location>
        <begin position="478"/>
        <end position="488"/>
    </location>
</feature>
<proteinExistence type="predicted"/>
<reference evidence="5 6" key="1">
    <citation type="submission" date="2020-07" db="EMBL/GenBank/DDBJ databases">
        <title>Sequencing the genomes of 1000 actinobacteria strains.</title>
        <authorList>
            <person name="Klenk H.-P."/>
        </authorList>
    </citation>
    <scope>NUCLEOTIDE SEQUENCE [LARGE SCALE GENOMIC DNA]</scope>
    <source>
        <strain evidence="5 6">DSM 42178</strain>
    </source>
</reference>
<evidence type="ECO:0000256" key="1">
    <source>
        <dbReference type="SAM" id="MobiDB-lite"/>
    </source>
</evidence>
<accession>A0A852ZMM4</accession>
<name>A0A852ZMM4_9ACTN</name>
<feature type="domain" description="DUF7824" evidence="3">
    <location>
        <begin position="633"/>
        <end position="705"/>
    </location>
</feature>
<feature type="compositionally biased region" description="Pro residues" evidence="1">
    <location>
        <begin position="489"/>
        <end position="502"/>
    </location>
</feature>
<gene>
    <name evidence="5" type="ORF">FHU37_000592</name>
</gene>
<dbReference type="Proteomes" id="UP000567795">
    <property type="component" value="Unassembled WGS sequence"/>
</dbReference>
<comment type="caution">
    <text evidence="5">The sequence shown here is derived from an EMBL/GenBank/DDBJ whole genome shotgun (WGS) entry which is preliminary data.</text>
</comment>
<dbReference type="RefSeq" id="WP_179812666.1">
    <property type="nucleotide sequence ID" value="NZ_JACBZD010000001.1"/>
</dbReference>
<dbReference type="EMBL" id="JACBZD010000001">
    <property type="protein sequence ID" value="NYI03649.1"/>
    <property type="molecule type" value="Genomic_DNA"/>
</dbReference>
<organism evidence="5 6">
    <name type="scientific">Allostreptomyces psammosilenae</name>
    <dbReference type="NCBI Taxonomy" id="1892865"/>
    <lineage>
        <taxon>Bacteria</taxon>
        <taxon>Bacillati</taxon>
        <taxon>Actinomycetota</taxon>
        <taxon>Actinomycetes</taxon>
        <taxon>Kitasatosporales</taxon>
        <taxon>Streptomycetaceae</taxon>
        <taxon>Allostreptomyces</taxon>
    </lineage>
</organism>
<dbReference type="InterPro" id="IPR045472">
    <property type="entry name" value="DUF6493"/>
</dbReference>
<dbReference type="AlphaFoldDB" id="A0A852ZMM4"/>
<evidence type="ECO:0000259" key="3">
    <source>
        <dbReference type="Pfam" id="PF25148"/>
    </source>
</evidence>
<evidence type="ECO:0000313" key="6">
    <source>
        <dbReference type="Proteomes" id="UP000567795"/>
    </source>
</evidence>
<dbReference type="InterPro" id="IPR056726">
    <property type="entry name" value="DUF7824"/>
</dbReference>
<dbReference type="Pfam" id="PF25148">
    <property type="entry name" value="DUF7824"/>
    <property type="match status" value="1"/>
</dbReference>
<feature type="domain" description="DUF6493" evidence="2">
    <location>
        <begin position="273"/>
        <end position="382"/>
    </location>
</feature>
<sequence length="986" mass="105370">MNAFPILDRLRRRDPADRELDAAFDAVEAELARTVGDPGRDLLRAVRRGRCDRTLDCLERLPAQGRRAFAEQLKPLARALRARWWDNRPQADALLLAGLGCHGGAAAAARWIGRRDALAWRVDPEVLLCAIGERDAAWYADLATRVAALPTRPGESDYRLVRALARAAGRDSVPVGDAFVTRWVTTRLGRGRPLHVLHPDGTLGHPYGGPDALLRQAQRRRAAGRPPTTPPPPPTLLDDLRADPFLDACVDRFFDAPDVGAVLAADARQVAHEPERTWPGALRLLAEEGRLDRAALLDGCLARLLRGDTTAGLRGWLLLLTTLAPTAEEQAERAADYLRLLADAPTPVATHAQQVLLALDADGRLGSERLAEAAELMLFRPEKKLVRAGLTALDRAARRERPHGRTAPLLLAAATAFSHPDTDLQERAVNLIGRHLRHVDPAALPELTERLALAADAVSPAVRARAAEVLGDALPADPAAADHGAAALPPEPPAAAPVPPAPAPHGDLVELVQDIAVILAHMPAEHDYPLVERVYDGLVRHAHRDADALAEALAETARPFAALAEQLEARVPAAAVHLAPYYLSDPTSATRMLVMALSGAVRDATVLDHTGRHEEVPGGTDALHRAVVDRVVEIAVHARQRPVPQLLSAPTWSDGRISPTDLADRLEAFHRAGATPWPHDLDVALLRLDLADDGAAPAARRARRLPGEAARRVADWIEHGGLGPLVAVRSVQPPPTPAGPYHRPRRSTPRATVAVRATGMPPELGARYRAALADTSVRTRRYSSWTWALPQVMSLLPNHREALAGLLLESVAAQADEDWHGMSRGLATLAEASGPAGEATHLAVAYGLGARWPDDRTVAVDALLTLTARGALDPGRLAADLAELVALGAVKPNRLEEALAEAATAGATAAVWEVLRGLLPALLRLPEPPARGLPGMLATAVDCATRCAASGAIPEIDALAARPGGSRAVREARRLRDALARRPEAP</sequence>
<dbReference type="Pfam" id="PF20103">
    <property type="entry name" value="DUF6493"/>
    <property type="match status" value="1"/>
</dbReference>
<feature type="domain" description="DUF7825" evidence="4">
    <location>
        <begin position="780"/>
        <end position="901"/>
    </location>
</feature>
<dbReference type="InterPro" id="IPR056727">
    <property type="entry name" value="DUF7825"/>
</dbReference>
<evidence type="ECO:0008006" key="7">
    <source>
        <dbReference type="Google" id="ProtNLM"/>
    </source>
</evidence>
<dbReference type="Pfam" id="PF25149">
    <property type="entry name" value="DUF7825"/>
    <property type="match status" value="1"/>
</dbReference>
<evidence type="ECO:0000259" key="2">
    <source>
        <dbReference type="Pfam" id="PF20103"/>
    </source>
</evidence>
<evidence type="ECO:0000313" key="5">
    <source>
        <dbReference type="EMBL" id="NYI03649.1"/>
    </source>
</evidence>
<keyword evidence="6" id="KW-1185">Reference proteome</keyword>